<dbReference type="GO" id="GO:0032991">
    <property type="term" value="C:protein-containing complex"/>
    <property type="evidence" value="ECO:0007669"/>
    <property type="project" value="UniProtKB-ARBA"/>
</dbReference>
<keyword evidence="3 4" id="KW-0175">Coiled coil</keyword>
<name>A0A9P8LDQ0_9PEZI</name>
<evidence type="ECO:0000256" key="3">
    <source>
        <dbReference type="ARBA" id="ARBA00023054"/>
    </source>
</evidence>
<keyword evidence="7" id="KW-1185">Reference proteome</keyword>
<dbReference type="Proteomes" id="UP000750711">
    <property type="component" value="Unassembled WGS sequence"/>
</dbReference>
<comment type="caution">
    <text evidence="6">The sequence shown here is derived from an EMBL/GenBank/DDBJ whole genome shotgun (WGS) entry which is preliminary data.</text>
</comment>
<dbReference type="Pfam" id="PF10186">
    <property type="entry name" value="ATG14"/>
    <property type="match status" value="1"/>
</dbReference>
<organism evidence="6 7">
    <name type="scientific">Trichoglossum hirsutum</name>
    <dbReference type="NCBI Taxonomy" id="265104"/>
    <lineage>
        <taxon>Eukaryota</taxon>
        <taxon>Fungi</taxon>
        <taxon>Dikarya</taxon>
        <taxon>Ascomycota</taxon>
        <taxon>Pezizomycotina</taxon>
        <taxon>Geoglossomycetes</taxon>
        <taxon>Geoglossales</taxon>
        <taxon>Geoglossaceae</taxon>
        <taxon>Trichoglossum</taxon>
    </lineage>
</organism>
<feature type="region of interest" description="Disordered" evidence="5">
    <location>
        <begin position="45"/>
        <end position="78"/>
    </location>
</feature>
<reference evidence="6" key="1">
    <citation type="submission" date="2021-03" db="EMBL/GenBank/DDBJ databases">
        <title>Comparative genomics and phylogenomic investigation of the class Geoglossomycetes provide insights into ecological specialization and systematics.</title>
        <authorList>
            <person name="Melie T."/>
            <person name="Pirro S."/>
            <person name="Miller A.N."/>
            <person name="Quandt A."/>
        </authorList>
    </citation>
    <scope>NUCLEOTIDE SEQUENCE</scope>
    <source>
        <strain evidence="6">CAQ_001_2017</strain>
    </source>
</reference>
<evidence type="ECO:0000313" key="6">
    <source>
        <dbReference type="EMBL" id="KAH0562108.1"/>
    </source>
</evidence>
<evidence type="ECO:0000256" key="2">
    <source>
        <dbReference type="ARBA" id="ARBA00013807"/>
    </source>
</evidence>
<feature type="compositionally biased region" description="Polar residues" evidence="5">
    <location>
        <begin position="63"/>
        <end position="78"/>
    </location>
</feature>
<evidence type="ECO:0000256" key="5">
    <source>
        <dbReference type="SAM" id="MobiDB-lite"/>
    </source>
</evidence>
<accession>A0A9P8LDQ0</accession>
<gene>
    <name evidence="6" type="ORF">GP486_003200</name>
</gene>
<dbReference type="Gene3D" id="1.10.287.1490">
    <property type="match status" value="1"/>
</dbReference>
<dbReference type="GO" id="GO:0005737">
    <property type="term" value="C:cytoplasm"/>
    <property type="evidence" value="ECO:0007669"/>
    <property type="project" value="UniProtKB-ARBA"/>
</dbReference>
<sequence>MQCDICARKYTPRLPFNCATCARNVLYELRFENARTLVDKEALGQQVETSLPSNGPREVEKPGTSTSAQRPSLVSSRWDVEQTTAQMEESLERIREIQNQADVLQKDIEHGRAQIAKLKASLAQRRSDYGSAAHNLPTRRTATLESVEKGIKRIDHRWNTLHARTAEARVFLCREAADLYGLKQRRRKKGGMVREDYTICGVGIVDLRDLNSMLEHYPE</sequence>
<comment type="similarity">
    <text evidence="1">Belongs to the ATG14 family.</text>
</comment>
<evidence type="ECO:0000256" key="1">
    <source>
        <dbReference type="ARBA" id="ARBA00009574"/>
    </source>
</evidence>
<feature type="coiled-coil region" evidence="4">
    <location>
        <begin position="80"/>
        <end position="114"/>
    </location>
</feature>
<dbReference type="InterPro" id="IPR018791">
    <property type="entry name" value="UV_resistance/autophagy_Atg14"/>
</dbReference>
<dbReference type="EMBL" id="JAGHQM010000412">
    <property type="protein sequence ID" value="KAH0562108.1"/>
    <property type="molecule type" value="Genomic_DNA"/>
</dbReference>
<protein>
    <recommendedName>
        <fullName evidence="2">Autophagy-related protein 14</fullName>
    </recommendedName>
</protein>
<evidence type="ECO:0000313" key="7">
    <source>
        <dbReference type="Proteomes" id="UP000750711"/>
    </source>
</evidence>
<evidence type="ECO:0000256" key="4">
    <source>
        <dbReference type="SAM" id="Coils"/>
    </source>
</evidence>
<proteinExistence type="inferred from homology"/>
<dbReference type="AlphaFoldDB" id="A0A9P8LDQ0"/>